<evidence type="ECO:0000313" key="3">
    <source>
        <dbReference type="Proteomes" id="UP001162907"/>
    </source>
</evidence>
<name>A0ABY3Q6S7_9PSED</name>
<protein>
    <submittedName>
        <fullName evidence="2">DUF2384 domain-containing protein</fullName>
    </submittedName>
</protein>
<dbReference type="InterPro" id="IPR024467">
    <property type="entry name" value="Xre/MbcA/ParS-like_toxin-bd"/>
</dbReference>
<sequence length="59" mass="6427">MKKGDPGLREAAIRVFGDESLAEHWLTTPLHALADKSPVDADIEDALDLLARLEHGFCA</sequence>
<reference evidence="2 3" key="1">
    <citation type="journal article" date="2022" name="Int. J. Syst. Evol. Microbiol.">
        <title>Pseudomonas fitomaticsae sp. nov., isolated at Marimurtra Botanical Garden in Blanes, Catalonia, Spain.</title>
        <authorList>
            <person name="Atanasov K.E."/>
            <person name="Galbis D.M."/>
            <person name="Cornado D."/>
            <person name="Serpico A."/>
            <person name="Sanchez G."/>
            <person name="Bosch M."/>
            <person name="Ferrer A."/>
            <person name="Altabella T."/>
        </authorList>
    </citation>
    <scope>NUCLEOTIDE SEQUENCE [LARGE SCALE GENOMIC DNA]</scope>
    <source>
        <strain evidence="2 3">FIT81</strain>
    </source>
</reference>
<evidence type="ECO:0000313" key="2">
    <source>
        <dbReference type="EMBL" id="UFQ01719.1"/>
    </source>
</evidence>
<dbReference type="Proteomes" id="UP001162907">
    <property type="component" value="Chromosome"/>
</dbReference>
<keyword evidence="3" id="KW-1185">Reference proteome</keyword>
<dbReference type="EMBL" id="CP075567">
    <property type="protein sequence ID" value="UFQ01719.1"/>
    <property type="molecule type" value="Genomic_DNA"/>
</dbReference>
<organism evidence="2 3">
    <name type="scientific">Pseudomonas fitomaticsae</name>
    <dbReference type="NCBI Taxonomy" id="2837969"/>
    <lineage>
        <taxon>Bacteria</taxon>
        <taxon>Pseudomonadati</taxon>
        <taxon>Pseudomonadota</taxon>
        <taxon>Gammaproteobacteria</taxon>
        <taxon>Pseudomonadales</taxon>
        <taxon>Pseudomonadaceae</taxon>
        <taxon>Pseudomonas</taxon>
    </lineage>
</organism>
<dbReference type="RefSeq" id="WP_230736156.1">
    <property type="nucleotide sequence ID" value="NZ_CP075567.1"/>
</dbReference>
<accession>A0ABY3Q6S7</accession>
<gene>
    <name evidence="2" type="ORF">KJY40_08505</name>
</gene>
<feature type="domain" description="Antitoxin Xre/MbcA/ParS-like toxin-binding" evidence="1">
    <location>
        <begin position="11"/>
        <end position="40"/>
    </location>
</feature>
<dbReference type="Pfam" id="PF09722">
    <property type="entry name" value="Xre_MbcA_ParS_C"/>
    <property type="match status" value="1"/>
</dbReference>
<proteinExistence type="predicted"/>
<evidence type="ECO:0000259" key="1">
    <source>
        <dbReference type="Pfam" id="PF09722"/>
    </source>
</evidence>